<dbReference type="PANTHER" id="PTHR23028">
    <property type="entry name" value="ACETYLTRANSFERASE"/>
    <property type="match status" value="1"/>
</dbReference>
<evidence type="ECO:0000256" key="4">
    <source>
        <dbReference type="ARBA" id="ARBA00022679"/>
    </source>
</evidence>
<dbReference type="Gene3D" id="3.40.50.1110">
    <property type="entry name" value="SGNH hydrolase"/>
    <property type="match status" value="1"/>
</dbReference>
<gene>
    <name evidence="11" type="primary">oatA_2</name>
    <name evidence="11" type="ORF">ERS140147_01842</name>
</gene>
<comment type="similarity">
    <text evidence="2">Belongs to the acyltransferase 3 family.</text>
</comment>
<organism evidence="11 12">
    <name type="scientific">Staphylococcus schweitzeri</name>
    <dbReference type="NCBI Taxonomy" id="1654388"/>
    <lineage>
        <taxon>Bacteria</taxon>
        <taxon>Bacillati</taxon>
        <taxon>Bacillota</taxon>
        <taxon>Bacilli</taxon>
        <taxon>Bacillales</taxon>
        <taxon>Staphylococcaceae</taxon>
        <taxon>Staphylococcus</taxon>
    </lineage>
</organism>
<feature type="transmembrane region" description="Helical" evidence="9">
    <location>
        <begin position="376"/>
        <end position="398"/>
    </location>
</feature>
<proteinExistence type="inferred from homology"/>
<reference evidence="11 12" key="1">
    <citation type="submission" date="2014-05" db="EMBL/GenBank/DDBJ databases">
        <authorList>
            <person name="Aslett A.Martin."/>
            <person name="De Silva Nishadi"/>
        </authorList>
    </citation>
    <scope>NUCLEOTIDE SEQUENCE [LARGE SCALE GENOMIC DNA]</scope>
</reference>
<feature type="transmembrane region" description="Helical" evidence="9">
    <location>
        <begin position="240"/>
        <end position="260"/>
    </location>
</feature>
<keyword evidence="6 9" id="KW-1133">Transmembrane helix</keyword>
<dbReference type="PANTHER" id="PTHR23028:SF53">
    <property type="entry name" value="ACYL_TRANSF_3 DOMAIN-CONTAINING PROTEIN"/>
    <property type="match status" value="1"/>
</dbReference>
<dbReference type="InterPro" id="IPR002656">
    <property type="entry name" value="Acyl_transf_3_dom"/>
</dbReference>
<evidence type="ECO:0000259" key="10">
    <source>
        <dbReference type="Pfam" id="PF01757"/>
    </source>
</evidence>
<dbReference type="Proteomes" id="UP000044616">
    <property type="component" value="Unassembled WGS sequence"/>
</dbReference>
<protein>
    <submittedName>
        <fullName evidence="11">Putative O-acetyltransferase</fullName>
        <ecNumber evidence="11">2.3.1.-</ecNumber>
    </submittedName>
</protein>
<feature type="transmembrane region" description="Helical" evidence="9">
    <location>
        <begin position="21"/>
        <end position="36"/>
    </location>
</feature>
<dbReference type="EC" id="2.3.1.-" evidence="11"/>
<feature type="transmembrane region" description="Helical" evidence="9">
    <location>
        <begin position="272"/>
        <end position="298"/>
    </location>
</feature>
<evidence type="ECO:0000256" key="9">
    <source>
        <dbReference type="SAM" id="Phobius"/>
    </source>
</evidence>
<dbReference type="RefSeq" id="WP_047531279.1">
    <property type="nucleotide sequence ID" value="NZ_CCEH01000016.1"/>
</dbReference>
<comment type="subcellular location">
    <subcellularLocation>
        <location evidence="1">Cell membrane</location>
        <topology evidence="1">Multi-pass membrane protein</topology>
    </subcellularLocation>
</comment>
<feature type="transmembrane region" description="Helical" evidence="9">
    <location>
        <begin position="42"/>
        <end position="63"/>
    </location>
</feature>
<dbReference type="EMBL" id="CCEH01000016">
    <property type="protein sequence ID" value="CDR28705.1"/>
    <property type="molecule type" value="Genomic_DNA"/>
</dbReference>
<accession>A0A077UJP8</accession>
<feature type="transmembrane region" description="Helical" evidence="9">
    <location>
        <begin position="310"/>
        <end position="328"/>
    </location>
</feature>
<dbReference type="InterPro" id="IPR036514">
    <property type="entry name" value="SGNH_hydro_sf"/>
</dbReference>
<feature type="domain" description="Acyltransferase 3" evidence="10">
    <location>
        <begin position="17"/>
        <end position="345"/>
    </location>
</feature>
<evidence type="ECO:0000256" key="8">
    <source>
        <dbReference type="ARBA" id="ARBA00023315"/>
    </source>
</evidence>
<dbReference type="GO" id="GO:0016747">
    <property type="term" value="F:acyltransferase activity, transferring groups other than amino-acyl groups"/>
    <property type="evidence" value="ECO:0007669"/>
    <property type="project" value="InterPro"/>
</dbReference>
<evidence type="ECO:0000256" key="2">
    <source>
        <dbReference type="ARBA" id="ARBA00007400"/>
    </source>
</evidence>
<feature type="transmembrane region" description="Helical" evidence="9">
    <location>
        <begin position="177"/>
        <end position="199"/>
    </location>
</feature>
<dbReference type="GO" id="GO:0009103">
    <property type="term" value="P:lipopolysaccharide biosynthetic process"/>
    <property type="evidence" value="ECO:0007669"/>
    <property type="project" value="TreeGrafter"/>
</dbReference>
<evidence type="ECO:0000313" key="11">
    <source>
        <dbReference type="EMBL" id="CDR28705.1"/>
    </source>
</evidence>
<dbReference type="GO" id="GO:0005886">
    <property type="term" value="C:plasma membrane"/>
    <property type="evidence" value="ECO:0007669"/>
    <property type="project" value="UniProtKB-SubCell"/>
</dbReference>
<evidence type="ECO:0000256" key="7">
    <source>
        <dbReference type="ARBA" id="ARBA00023136"/>
    </source>
</evidence>
<feature type="transmembrane region" description="Helical" evidence="9">
    <location>
        <begin position="154"/>
        <end position="170"/>
    </location>
</feature>
<name>A0A077UJP8_9STAP</name>
<keyword evidence="4 11" id="KW-0808">Transferase</keyword>
<dbReference type="Pfam" id="PF01757">
    <property type="entry name" value="Acyl_transf_3"/>
    <property type="match status" value="1"/>
</dbReference>
<evidence type="ECO:0000256" key="5">
    <source>
        <dbReference type="ARBA" id="ARBA00022692"/>
    </source>
</evidence>
<dbReference type="SUPFAM" id="SSF52266">
    <property type="entry name" value="SGNH hydrolase"/>
    <property type="match status" value="1"/>
</dbReference>
<evidence type="ECO:0000256" key="6">
    <source>
        <dbReference type="ARBA" id="ARBA00022989"/>
    </source>
</evidence>
<feature type="transmembrane region" description="Helical" evidence="9">
    <location>
        <begin position="84"/>
        <end position="103"/>
    </location>
</feature>
<evidence type="ECO:0000313" key="12">
    <source>
        <dbReference type="Proteomes" id="UP000044616"/>
    </source>
</evidence>
<keyword evidence="8 11" id="KW-0012">Acyltransferase</keyword>
<dbReference type="AlphaFoldDB" id="A0A077UJP8"/>
<keyword evidence="3" id="KW-1003">Cell membrane</keyword>
<keyword evidence="5 9" id="KW-0812">Transmembrane</keyword>
<sequence length="604" mass="69459">MNKTKDYTQHKKLRYMPGLDGLRAIAVLGIIIYHLNKQWLTGGFLGVDTFFVISGYLITSLLLKEFEDTGIIKLKSFWIRRLKRLLPAVIVLLMVVGTATLLLKPDNIVRVKHDIIAAIFYVSNWWYIAKDVNYFEQFSFMPLKHLWSLAIEEQFYLFFPVILIILLLLIKKRYKIGFIFWLVSLLSLGLMIYISSFHVNHSRIYFGTDTRLQTLLLGVLLAFLWPPFKLKNDPPKAVKYTIDAIGILAFITLMCLSIIVNDESNWIYDGGFYLISTVTLFIIATVVHPTTLMAKAFSNPVLVYIGKRSYSLYLWHFPVISFIHSYYVDGQIPKYVYAIDIILTIILAELSYRYIETPFRKEGLHSLNWHPTFIPQFIRTVLIITLLIPFMLILVGAFNHYGKDIIGEKANSFDTSLEDNYQARIAPVENIHIDGLIDEKKKPSSDVYHNIKPLLIGDSVMVDIGESFKDSVPKSRIDGKVGRQLYQTLPLVKANYTQYNKSSDQVVLELGTNGDFTVKQLDDLLNHFGKAKIYLVNTRVPRIYEANVNRLLADAAKRKENVTLIDWHKRSQGHSEYFAPDGVHLEYKGVLALKDEILKALKKK</sequence>
<feature type="transmembrane region" description="Helical" evidence="9">
    <location>
        <begin position="334"/>
        <end position="355"/>
    </location>
</feature>
<dbReference type="InterPro" id="IPR050879">
    <property type="entry name" value="Acyltransferase_3"/>
</dbReference>
<dbReference type="CDD" id="cd01840">
    <property type="entry name" value="SGNH_hydrolase_yrhL_like"/>
    <property type="match status" value="1"/>
</dbReference>
<evidence type="ECO:0000256" key="1">
    <source>
        <dbReference type="ARBA" id="ARBA00004651"/>
    </source>
</evidence>
<keyword evidence="7 9" id="KW-0472">Membrane</keyword>
<dbReference type="FunFam" id="3.40.50.1110:FF:000006">
    <property type="entry name" value="O-acetyltransferase OatA"/>
    <property type="match status" value="1"/>
</dbReference>
<evidence type="ECO:0000256" key="3">
    <source>
        <dbReference type="ARBA" id="ARBA00022475"/>
    </source>
</evidence>